<comment type="caution">
    <text evidence="1">The sequence shown here is derived from an EMBL/GenBank/DDBJ whole genome shotgun (WGS) entry which is preliminary data.</text>
</comment>
<name>L1L2N8_9ACTN</name>
<gene>
    <name evidence="1" type="ORF">STRIP9103_07282</name>
</gene>
<evidence type="ECO:0000313" key="1">
    <source>
        <dbReference type="EMBL" id="EKX67306.1"/>
    </source>
</evidence>
<dbReference type="AlphaFoldDB" id="L1L2N8"/>
<evidence type="ECO:0008006" key="3">
    <source>
        <dbReference type="Google" id="ProtNLM"/>
    </source>
</evidence>
<organism evidence="1 2">
    <name type="scientific">Streptomyces ipomoeae 91-03</name>
    <dbReference type="NCBI Taxonomy" id="698759"/>
    <lineage>
        <taxon>Bacteria</taxon>
        <taxon>Bacillati</taxon>
        <taxon>Actinomycetota</taxon>
        <taxon>Actinomycetes</taxon>
        <taxon>Kitasatosporales</taxon>
        <taxon>Streptomycetaceae</taxon>
        <taxon>Streptomyces</taxon>
    </lineage>
</organism>
<dbReference type="Proteomes" id="UP000010411">
    <property type="component" value="Unassembled WGS sequence"/>
</dbReference>
<protein>
    <recommendedName>
        <fullName evidence="3">Winged helix-turn helix domain-containing protein</fullName>
    </recommendedName>
</protein>
<proteinExistence type="predicted"/>
<accession>L1L2N8</accession>
<sequence>MSRSCAAGSGRVHPGRLYALLHRIGWSVQFLSHKVTERDEAKTADGKDESGLL</sequence>
<evidence type="ECO:0000313" key="2">
    <source>
        <dbReference type="Proteomes" id="UP000010411"/>
    </source>
</evidence>
<dbReference type="PATRIC" id="fig|698759.3.peg.2112"/>
<keyword evidence="2" id="KW-1185">Reference proteome</keyword>
<reference evidence="1 2" key="1">
    <citation type="submission" date="2012-11" db="EMBL/GenBank/DDBJ databases">
        <authorList>
            <person name="Huguet-Tapia J.C."/>
            <person name="Durkin A.S."/>
            <person name="Pettis G.S."/>
            <person name="Badger J.H."/>
        </authorList>
    </citation>
    <scope>NUCLEOTIDE SEQUENCE [LARGE SCALE GENOMIC DNA]</scope>
    <source>
        <strain evidence="1 2">91-03</strain>
    </source>
</reference>
<dbReference type="EMBL" id="AEJC01000158">
    <property type="protein sequence ID" value="EKX67306.1"/>
    <property type="molecule type" value="Genomic_DNA"/>
</dbReference>